<dbReference type="RefSeq" id="WP_108595047.1">
    <property type="nucleotide sequence ID" value="NZ_CP028913.1"/>
</dbReference>
<keyword evidence="7" id="KW-1185">Reference proteome</keyword>
<evidence type="ECO:0000256" key="4">
    <source>
        <dbReference type="SAM" id="MobiDB-lite"/>
    </source>
</evidence>
<proteinExistence type="predicted"/>
<dbReference type="Gene3D" id="1.10.10.10">
    <property type="entry name" value="Winged helix-like DNA-binding domain superfamily/Winged helix DNA-binding domain"/>
    <property type="match status" value="1"/>
</dbReference>
<feature type="region of interest" description="Disordered" evidence="4">
    <location>
        <begin position="768"/>
        <end position="787"/>
    </location>
</feature>
<dbReference type="InterPro" id="IPR027417">
    <property type="entry name" value="P-loop_NTPase"/>
</dbReference>
<dbReference type="Pfam" id="PF00196">
    <property type="entry name" value="GerE"/>
    <property type="match status" value="1"/>
</dbReference>
<dbReference type="AlphaFoldDB" id="A0A2S0WVA8"/>
<dbReference type="SMART" id="SM00421">
    <property type="entry name" value="HTH_LUXR"/>
    <property type="match status" value="1"/>
</dbReference>
<gene>
    <name evidence="6" type="ORF">DCE93_05795</name>
</gene>
<name>A0A2S0WVA8_9MICO</name>
<dbReference type="EMBL" id="CP028913">
    <property type="protein sequence ID" value="AWB95230.1"/>
    <property type="molecule type" value="Genomic_DNA"/>
</dbReference>
<dbReference type="OrthoDB" id="4811808at2"/>
<dbReference type="SMART" id="SM00382">
    <property type="entry name" value="AAA"/>
    <property type="match status" value="1"/>
</dbReference>
<sequence>MTPALSWTEGRIEDTVGGEDAAALLRELIDGRAPIRAGITGPGGAGKSTLLHELAVALRAAGVEVVTGVDDRTNAENCTQGTTLLVDDAEHLSDDEASALTSLVRADGPHIVLAFRPWPRSDAVARLVDRFGRERPHLVLQYLSVRGIRRWARVLLGDELPDEEVQRVLDLTGGSPRFVDHVLLALRDDGWDLRATTPLPATALERLRHRVDRLDPELRDFIVALAVGFSASGPALAMSARFAGSDLRELMTAARASGVVSPDGALLPIARITVLQSTPAHELWPIQRELVDAVEAAGVPLGDTAVELARHGFRDPRVAEALRSHADDALPTEPVEAWHLYAACIEAGSDVGALAGRRAQAAWSAGDVRAAERLLDGVLTPGEHPDLPRVMKVAGAVWARKGMLRRAADAYAGLAETADPTAAPLAAMTLAMLGEPERSRSILAMAPEMEYPTSSQLAVSLTAEGILDALEGAPDRGLSALLQASSLMNESDESVALPEVPAVLAAHVALNAGELGIAVEALRSATDAAQGGPAFRNRLRLTHALVALRADDPARARALLETATSSHRPLGLRDEVLAHSVRIGLARRTDDLATLVRAWNGARQTVVRMPIDLTALPALAELAIAAARLHESHFVAEPLERAWALLDGLGRAASWSTNLHWAAVQAAILRNDGSDLAAHSTALRDHGEADRVASRLAEAGDVWASALAGDVDLPTVEHAVRDLALAGYPWDASRLAGHAAARAADHQDTLRLLAVARHLHPEGSMLDAQREQVEGVDARHDDGTLSPREREVARLVLEGRTYAEIGASIYISPRTAEHHIARIRRRLGVTTRSDLLARLRVVLDDEDDAR</sequence>
<organism evidence="6 7">
    <name type="scientific">Agromyces badenianii</name>
    <dbReference type="NCBI Taxonomy" id="2080742"/>
    <lineage>
        <taxon>Bacteria</taxon>
        <taxon>Bacillati</taxon>
        <taxon>Actinomycetota</taxon>
        <taxon>Actinomycetes</taxon>
        <taxon>Micrococcales</taxon>
        <taxon>Microbacteriaceae</taxon>
        <taxon>Agromyces</taxon>
    </lineage>
</organism>
<keyword evidence="3" id="KW-0804">Transcription</keyword>
<accession>A0A2S0WVA8</accession>
<dbReference type="PANTHER" id="PTHR44688">
    <property type="entry name" value="DNA-BINDING TRANSCRIPTIONAL ACTIVATOR DEVR_DOSR"/>
    <property type="match status" value="1"/>
</dbReference>
<dbReference type="Gene3D" id="3.40.50.300">
    <property type="entry name" value="P-loop containing nucleotide triphosphate hydrolases"/>
    <property type="match status" value="1"/>
</dbReference>
<dbReference type="InterPro" id="IPR003593">
    <property type="entry name" value="AAA+_ATPase"/>
</dbReference>
<dbReference type="SUPFAM" id="SSF52540">
    <property type="entry name" value="P-loop containing nucleoside triphosphate hydrolases"/>
    <property type="match status" value="1"/>
</dbReference>
<protein>
    <submittedName>
        <fullName evidence="6">LuxR family transcriptional regulator</fullName>
    </submittedName>
</protein>
<dbReference type="CDD" id="cd06170">
    <property type="entry name" value="LuxR_C_like"/>
    <property type="match status" value="1"/>
</dbReference>
<dbReference type="InterPro" id="IPR000792">
    <property type="entry name" value="Tscrpt_reg_LuxR_C"/>
</dbReference>
<dbReference type="Proteomes" id="UP000244729">
    <property type="component" value="Chromosome"/>
</dbReference>
<dbReference type="PROSITE" id="PS50043">
    <property type="entry name" value="HTH_LUXR_2"/>
    <property type="match status" value="1"/>
</dbReference>
<evidence type="ECO:0000313" key="6">
    <source>
        <dbReference type="EMBL" id="AWB95230.1"/>
    </source>
</evidence>
<evidence type="ECO:0000259" key="5">
    <source>
        <dbReference type="PROSITE" id="PS50043"/>
    </source>
</evidence>
<evidence type="ECO:0000256" key="3">
    <source>
        <dbReference type="ARBA" id="ARBA00023163"/>
    </source>
</evidence>
<dbReference type="PANTHER" id="PTHR44688:SF16">
    <property type="entry name" value="DNA-BINDING TRANSCRIPTIONAL ACTIVATOR DEVR_DOSR"/>
    <property type="match status" value="1"/>
</dbReference>
<dbReference type="PRINTS" id="PR00038">
    <property type="entry name" value="HTHLUXR"/>
</dbReference>
<evidence type="ECO:0000256" key="2">
    <source>
        <dbReference type="ARBA" id="ARBA00023125"/>
    </source>
</evidence>
<reference evidence="6 7" key="1">
    <citation type="submission" date="2018-04" db="EMBL/GenBank/DDBJ databases">
        <authorList>
            <person name="Li J."/>
        </authorList>
    </citation>
    <scope>NUCLEOTIDE SEQUENCE [LARGE SCALE GENOMIC DNA]</scope>
    <source>
        <strain evidence="7">30A</strain>
    </source>
</reference>
<keyword evidence="2" id="KW-0238">DNA-binding</keyword>
<dbReference type="GO" id="GO:0003677">
    <property type="term" value="F:DNA binding"/>
    <property type="evidence" value="ECO:0007669"/>
    <property type="project" value="UniProtKB-KW"/>
</dbReference>
<dbReference type="InterPro" id="IPR016032">
    <property type="entry name" value="Sig_transdc_resp-reg_C-effctor"/>
</dbReference>
<dbReference type="SUPFAM" id="SSF46894">
    <property type="entry name" value="C-terminal effector domain of the bipartite response regulators"/>
    <property type="match status" value="1"/>
</dbReference>
<evidence type="ECO:0000313" key="7">
    <source>
        <dbReference type="Proteomes" id="UP000244729"/>
    </source>
</evidence>
<feature type="domain" description="HTH luxR-type" evidence="5">
    <location>
        <begin position="778"/>
        <end position="843"/>
    </location>
</feature>
<evidence type="ECO:0000256" key="1">
    <source>
        <dbReference type="ARBA" id="ARBA00023015"/>
    </source>
</evidence>
<dbReference type="InterPro" id="IPR036388">
    <property type="entry name" value="WH-like_DNA-bd_sf"/>
</dbReference>
<keyword evidence="1" id="KW-0805">Transcription regulation</keyword>
<dbReference type="GO" id="GO:0006355">
    <property type="term" value="P:regulation of DNA-templated transcription"/>
    <property type="evidence" value="ECO:0007669"/>
    <property type="project" value="InterPro"/>
</dbReference>
<dbReference type="KEGG" id="agm:DCE93_05795"/>